<accession>A0A212JLN4</accession>
<evidence type="ECO:0000313" key="3">
    <source>
        <dbReference type="EMBL" id="SBW00344.1"/>
    </source>
</evidence>
<dbReference type="InterPro" id="IPR050767">
    <property type="entry name" value="Sel1_AlgK"/>
</dbReference>
<feature type="compositionally biased region" description="Gly residues" evidence="1">
    <location>
        <begin position="66"/>
        <end position="76"/>
    </location>
</feature>
<feature type="compositionally biased region" description="Low complexity" evidence="1">
    <location>
        <begin position="87"/>
        <end position="110"/>
    </location>
</feature>
<feature type="chain" id="PRO_5012171318" description="Sel1 domain protein repeat-containing protein" evidence="2">
    <location>
        <begin position="40"/>
        <end position="548"/>
    </location>
</feature>
<proteinExistence type="predicted"/>
<protein>
    <recommendedName>
        <fullName evidence="4">Sel1 domain protein repeat-containing protein</fullName>
    </recommendedName>
</protein>
<dbReference type="SMART" id="SM00671">
    <property type="entry name" value="SEL1"/>
    <property type="match status" value="4"/>
</dbReference>
<evidence type="ECO:0000256" key="1">
    <source>
        <dbReference type="SAM" id="MobiDB-lite"/>
    </source>
</evidence>
<organism evidence="3">
    <name type="scientific">uncultured Desulfovibrio sp</name>
    <dbReference type="NCBI Taxonomy" id="167968"/>
    <lineage>
        <taxon>Bacteria</taxon>
        <taxon>Pseudomonadati</taxon>
        <taxon>Thermodesulfobacteriota</taxon>
        <taxon>Desulfovibrionia</taxon>
        <taxon>Desulfovibrionales</taxon>
        <taxon>Desulfovibrionaceae</taxon>
        <taxon>Desulfovibrio</taxon>
        <taxon>environmental samples</taxon>
    </lineage>
</organism>
<feature type="compositionally biased region" description="Basic and acidic residues" evidence="1">
    <location>
        <begin position="161"/>
        <end position="176"/>
    </location>
</feature>
<dbReference type="SUPFAM" id="SSF81901">
    <property type="entry name" value="HCP-like"/>
    <property type="match status" value="1"/>
</dbReference>
<evidence type="ECO:0008006" key="4">
    <source>
        <dbReference type="Google" id="ProtNLM"/>
    </source>
</evidence>
<feature type="compositionally biased region" description="Basic residues" evidence="1">
    <location>
        <begin position="177"/>
        <end position="186"/>
    </location>
</feature>
<dbReference type="InterPro" id="IPR006597">
    <property type="entry name" value="Sel1-like"/>
</dbReference>
<feature type="compositionally biased region" description="Low complexity" evidence="1">
    <location>
        <begin position="125"/>
        <end position="160"/>
    </location>
</feature>
<evidence type="ECO:0000256" key="2">
    <source>
        <dbReference type="SAM" id="SignalP"/>
    </source>
</evidence>
<reference evidence="3" key="1">
    <citation type="submission" date="2016-04" db="EMBL/GenBank/DDBJ databases">
        <authorList>
            <person name="Evans L.H."/>
            <person name="Alamgir A."/>
            <person name="Owens N."/>
            <person name="Weber N.D."/>
            <person name="Virtaneva K."/>
            <person name="Barbian K."/>
            <person name="Babar A."/>
            <person name="Rosenke K."/>
        </authorList>
    </citation>
    <scope>NUCLEOTIDE SEQUENCE</scope>
    <source>
        <strain evidence="3">92-2</strain>
    </source>
</reference>
<feature type="region of interest" description="Disordered" evidence="1">
    <location>
        <begin position="55"/>
        <end position="228"/>
    </location>
</feature>
<gene>
    <name evidence="3" type="ORF">KM92DES2_11345</name>
</gene>
<dbReference type="EMBL" id="FLUP01000001">
    <property type="protein sequence ID" value="SBW00344.1"/>
    <property type="molecule type" value="Genomic_DNA"/>
</dbReference>
<sequence>MFLRWGAVYSRAHLISAIRAVFVYSLCVSLALPGGAAFAASDSVFVQGTGAPNAPIGGSNAPSPNGMGGQPFGGGTSPTLSQPMPAAPVQTPTVQVPTVQTPTVQTPNVAAPSVPTPQQVNPLNAPGAPAPAQAQQPQAPAAQGASAPAAPAQPASPALEAPKKPEAPVKEKGSKNRRDKKSKKGKKESAAEQEKNAPAVESTPTKAPVPVPQRTSPPTQAEEAATAYAKGDYATAESIWSKQAEAGDGQAMNNLGVLYDLGQGVEPDLGRALHWFAESAKTGHPSGMSNYGRMLEQGRGIEPNPAEAARWFDLAARQGQPEAQYNLGMLYELGRGVQQDFTAAAAWYSRAAAQQQTEALFRLGHFYRIGQGVTKNPSRAVLLLYAAAMNGDANAMKELEDMARAEPSRPEAVLFGQRLDNTDRNSMREALRQYGATVIREDDAYICDLYDAAKVAPGARQMAICYGPGKPGPLGFLELDYTAPNNTVEGMILKMVTDRFGKASAGEGDDAHLWNLGSVVVATRYEPTRGQLSLMYMVPRVYHLTRQR</sequence>
<feature type="signal peptide" evidence="2">
    <location>
        <begin position="1"/>
        <end position="39"/>
    </location>
</feature>
<dbReference type="PANTHER" id="PTHR11102:SF160">
    <property type="entry name" value="ERAD-ASSOCIATED E3 UBIQUITIN-PROTEIN LIGASE COMPONENT HRD3"/>
    <property type="match status" value="1"/>
</dbReference>
<dbReference type="AlphaFoldDB" id="A0A212JLN4"/>
<dbReference type="Gene3D" id="1.25.40.10">
    <property type="entry name" value="Tetratricopeptide repeat domain"/>
    <property type="match status" value="2"/>
</dbReference>
<dbReference type="PANTHER" id="PTHR11102">
    <property type="entry name" value="SEL-1-LIKE PROTEIN"/>
    <property type="match status" value="1"/>
</dbReference>
<name>A0A212JLN4_9BACT</name>
<dbReference type="InterPro" id="IPR011990">
    <property type="entry name" value="TPR-like_helical_dom_sf"/>
</dbReference>
<dbReference type="RefSeq" id="WP_227119352.1">
    <property type="nucleotide sequence ID" value="NZ_LT598928.1"/>
</dbReference>
<dbReference type="Pfam" id="PF08238">
    <property type="entry name" value="Sel1"/>
    <property type="match status" value="4"/>
</dbReference>
<keyword evidence="2" id="KW-0732">Signal</keyword>